<dbReference type="EC" id="2.4.1.-" evidence="10"/>
<dbReference type="InterPro" id="IPR002659">
    <property type="entry name" value="Glyco_trans_31"/>
</dbReference>
<reference evidence="12 13" key="1">
    <citation type="submission" date="2021-02" db="EMBL/GenBank/DDBJ databases">
        <title>Safari Cat Assemblies.</title>
        <authorList>
            <person name="Bredemeyer K.R."/>
            <person name="Murphy W.J."/>
        </authorList>
    </citation>
    <scope>NUCLEOTIDE SEQUENCE [LARGE SCALE GENOMIC DNA]</scope>
</reference>
<evidence type="ECO:0000256" key="7">
    <source>
        <dbReference type="ARBA" id="ARBA00022989"/>
    </source>
</evidence>
<dbReference type="Ensembl" id="ENSFCTT00005050282.1">
    <property type="protein sequence ID" value="ENSFCTP00005036632.1"/>
    <property type="gene ID" value="ENSFCTG00005017471.1"/>
</dbReference>
<sequence>MGHGRSPQCGGLARRPRGWRAGGAEGVNAPGPPPPLPVPPPAAGKWKVAAGARPGLRSRPPRPRPRPPSPSRGAQSCDPRAPLRRRPGPGRHVSVEENRLQECVPVPGPAGGRNGIPAQSDSQPVSAGTPPPTLEPQKAQKPSGHLVNPNSFWKNPKDAVAPTPMASRGPQTWDINITNCSVNVNLTHQPWFQGLEPHFRQFLSYRHCRYFPMLLNHPEKCHGDVYLLVVVKSVITQHDRREAIRQTWGREQETVGRGRGAVRTLFLLGTASKQEERAHYQQLLAYEDRLYGDILQWDFLDSFFNLTLKEIHFLKWFDIYCPKVHFIFKGDDDVFVNPPNLLEFLADRQPQEDLFVGDVLQHARPIRKKDNKYYIPGVLYSKASYPPYAGGGGFLMAGSLARRLHHACDTLELYPIDDVFLGMCLEVLGVQPTAHEGFKTFGISRNRNSRMNKEPCFFRSMLVVHKLLPAELLAMWGLVHGNLTCSRKLQVL</sequence>
<dbReference type="Proteomes" id="UP000823872">
    <property type="component" value="Chromosome C1"/>
</dbReference>
<keyword evidence="13" id="KW-1185">Reference proteome</keyword>
<keyword evidence="4" id="KW-0808">Transferase</keyword>
<evidence type="ECO:0000256" key="3">
    <source>
        <dbReference type="ARBA" id="ARBA00022676"/>
    </source>
</evidence>
<name>A0ABI7YP74_FELCA</name>
<evidence type="ECO:0000256" key="6">
    <source>
        <dbReference type="ARBA" id="ARBA00022968"/>
    </source>
</evidence>
<evidence type="ECO:0000256" key="10">
    <source>
        <dbReference type="RuleBase" id="RU363063"/>
    </source>
</evidence>
<evidence type="ECO:0000256" key="1">
    <source>
        <dbReference type="ARBA" id="ARBA00004323"/>
    </source>
</evidence>
<evidence type="ECO:0000313" key="13">
    <source>
        <dbReference type="Proteomes" id="UP000823872"/>
    </source>
</evidence>
<keyword evidence="7" id="KW-1133">Transmembrane helix</keyword>
<feature type="region of interest" description="Disordered" evidence="11">
    <location>
        <begin position="1"/>
        <end position="156"/>
    </location>
</feature>
<dbReference type="PANTHER" id="PTHR11214:SF93">
    <property type="entry name" value="UDP-GLCNAC:BETAGAL BETA-1,3-N-ACETYLGLUCOSAMINYLTRANSFERASE 7"/>
    <property type="match status" value="1"/>
</dbReference>
<evidence type="ECO:0000256" key="2">
    <source>
        <dbReference type="ARBA" id="ARBA00008661"/>
    </source>
</evidence>
<reference evidence="12" key="3">
    <citation type="submission" date="2025-09" db="UniProtKB">
        <authorList>
            <consortium name="Ensembl"/>
        </authorList>
    </citation>
    <scope>IDENTIFICATION</scope>
    <source>
        <strain evidence="12">breed Abyssinian</strain>
    </source>
</reference>
<evidence type="ECO:0000256" key="8">
    <source>
        <dbReference type="ARBA" id="ARBA00023034"/>
    </source>
</evidence>
<feature type="compositionally biased region" description="Polar residues" evidence="11">
    <location>
        <begin position="117"/>
        <end position="126"/>
    </location>
</feature>
<accession>A0ABI7YP74</accession>
<organism evidence="12 13">
    <name type="scientific">Felis catus</name>
    <name type="common">Cat</name>
    <name type="synonym">Felis silvestris catus</name>
    <dbReference type="NCBI Taxonomy" id="9685"/>
    <lineage>
        <taxon>Eukaryota</taxon>
        <taxon>Metazoa</taxon>
        <taxon>Chordata</taxon>
        <taxon>Craniata</taxon>
        <taxon>Vertebrata</taxon>
        <taxon>Euteleostomi</taxon>
        <taxon>Mammalia</taxon>
        <taxon>Eutheria</taxon>
        <taxon>Laurasiatheria</taxon>
        <taxon>Carnivora</taxon>
        <taxon>Feliformia</taxon>
        <taxon>Felidae</taxon>
        <taxon>Felinae</taxon>
        <taxon>Felis</taxon>
    </lineage>
</organism>
<evidence type="ECO:0000256" key="5">
    <source>
        <dbReference type="ARBA" id="ARBA00022692"/>
    </source>
</evidence>
<dbReference type="Pfam" id="PF01762">
    <property type="entry name" value="Galactosyl_T"/>
    <property type="match status" value="1"/>
</dbReference>
<reference evidence="12" key="2">
    <citation type="submission" date="2025-08" db="UniProtKB">
        <authorList>
            <consortium name="Ensembl"/>
        </authorList>
    </citation>
    <scope>IDENTIFICATION</scope>
    <source>
        <strain evidence="12">breed Abyssinian</strain>
    </source>
</reference>
<comment type="subcellular location">
    <subcellularLocation>
        <location evidence="1 10">Golgi apparatus membrane</location>
        <topology evidence="1 10">Single-pass type II membrane protein</topology>
    </subcellularLocation>
</comment>
<gene>
    <name evidence="12" type="primary">POGLUT3</name>
</gene>
<evidence type="ECO:0000256" key="9">
    <source>
        <dbReference type="ARBA" id="ARBA00023136"/>
    </source>
</evidence>
<dbReference type="GeneTree" id="ENSGT00940000157606"/>
<proteinExistence type="inferred from homology"/>
<keyword evidence="5" id="KW-0812">Transmembrane</keyword>
<evidence type="ECO:0000313" key="12">
    <source>
        <dbReference type="Ensembl" id="ENSFCTP00005036632.1"/>
    </source>
</evidence>
<protein>
    <recommendedName>
        <fullName evidence="10">Hexosyltransferase</fullName>
        <ecNumber evidence="10">2.4.1.-</ecNumber>
    </recommendedName>
</protein>
<evidence type="ECO:0000256" key="11">
    <source>
        <dbReference type="SAM" id="MobiDB-lite"/>
    </source>
</evidence>
<dbReference type="PANTHER" id="PTHR11214">
    <property type="entry name" value="BETA-1,3-N-ACETYLGLUCOSAMINYLTRANSFERASE"/>
    <property type="match status" value="1"/>
</dbReference>
<feature type="compositionally biased region" description="Low complexity" evidence="11">
    <location>
        <begin position="49"/>
        <end position="58"/>
    </location>
</feature>
<dbReference type="Gene3D" id="3.90.550.50">
    <property type="match status" value="1"/>
</dbReference>
<comment type="similarity">
    <text evidence="2 10">Belongs to the glycosyltransferase 31 family.</text>
</comment>
<keyword evidence="8 10" id="KW-0333">Golgi apparatus</keyword>
<keyword evidence="9" id="KW-0472">Membrane</keyword>
<evidence type="ECO:0000256" key="4">
    <source>
        <dbReference type="ARBA" id="ARBA00022679"/>
    </source>
</evidence>
<keyword evidence="6" id="KW-0735">Signal-anchor</keyword>
<keyword evidence="3 10" id="KW-0328">Glycosyltransferase</keyword>
<feature type="compositionally biased region" description="Pro residues" evidence="11">
    <location>
        <begin position="30"/>
        <end position="42"/>
    </location>
</feature>